<gene>
    <name evidence="2" type="ORF">DFH07DRAFT_898792</name>
</gene>
<evidence type="ECO:0000256" key="1">
    <source>
        <dbReference type="SAM" id="MobiDB-lite"/>
    </source>
</evidence>
<keyword evidence="3" id="KW-1185">Reference proteome</keyword>
<sequence>MAPHIPDEIVSEIVSPLLKYSDEVFSDTSEKPLLSQYSSSTYLLVCKSWLRVSTPLLYNVVILRTTAQAKALGEVLKSNREFGPFIRKLRVEGGFGSVMHAILKCAPNITDLFLTLSVWGSDDVGGLCTGLKFVNPRRVIVVDGGKKNKQVARLFETLINIIPKWDKLITFVLPVSDERAEALASALTKSKSLRTLVVRTGDFPRYLYQMGDIPSLETIRLTFWGPGEAIWLQHMWLRDIREEVDADPKMKALVTYDFGSNKLHDISIDSDEDTSSNPSSASERNDVASDIQTLESLGKTSGHTMQKLRFSLPEPQGRGSKSRLPTANPSVLLLFAALTHLTWSSPALFSFSAPPAGFSALPNLETLCLLDCSSSVLGVFTQLALDYLRDVSLDKPVDVPGATPFLQRHGAKLVTLSAPLEILAKAKVFDVCTSLSNLEVVAPYTKVSPERRALPDNFISCSTPHTSLTKIYFKLWAPLERQHKSAIKKVFGTLDPTSFPELKEIQLQSANWPTSEKEIPKNEAVIFSELLRPKGIKLTDQHGLAWSGRSGR</sequence>
<dbReference type="EMBL" id="JARJLG010000294">
    <property type="protein sequence ID" value="KAJ7719237.1"/>
    <property type="molecule type" value="Genomic_DNA"/>
</dbReference>
<proteinExistence type="predicted"/>
<organism evidence="2 3">
    <name type="scientific">Mycena maculata</name>
    <dbReference type="NCBI Taxonomy" id="230809"/>
    <lineage>
        <taxon>Eukaryota</taxon>
        <taxon>Fungi</taxon>
        <taxon>Dikarya</taxon>
        <taxon>Basidiomycota</taxon>
        <taxon>Agaricomycotina</taxon>
        <taxon>Agaricomycetes</taxon>
        <taxon>Agaricomycetidae</taxon>
        <taxon>Agaricales</taxon>
        <taxon>Marasmiineae</taxon>
        <taxon>Mycenaceae</taxon>
        <taxon>Mycena</taxon>
    </lineage>
</organism>
<accession>A0AAD7HFP0</accession>
<feature type="region of interest" description="Disordered" evidence="1">
    <location>
        <begin position="267"/>
        <end position="288"/>
    </location>
</feature>
<dbReference type="Proteomes" id="UP001215280">
    <property type="component" value="Unassembled WGS sequence"/>
</dbReference>
<comment type="caution">
    <text evidence="2">The sequence shown here is derived from an EMBL/GenBank/DDBJ whole genome shotgun (WGS) entry which is preliminary data.</text>
</comment>
<evidence type="ECO:0000313" key="3">
    <source>
        <dbReference type="Proteomes" id="UP001215280"/>
    </source>
</evidence>
<reference evidence="2" key="1">
    <citation type="submission" date="2023-03" db="EMBL/GenBank/DDBJ databases">
        <title>Massive genome expansion in bonnet fungi (Mycena s.s.) driven by repeated elements and novel gene families across ecological guilds.</title>
        <authorList>
            <consortium name="Lawrence Berkeley National Laboratory"/>
            <person name="Harder C.B."/>
            <person name="Miyauchi S."/>
            <person name="Viragh M."/>
            <person name="Kuo A."/>
            <person name="Thoen E."/>
            <person name="Andreopoulos B."/>
            <person name="Lu D."/>
            <person name="Skrede I."/>
            <person name="Drula E."/>
            <person name="Henrissat B."/>
            <person name="Morin E."/>
            <person name="Kohler A."/>
            <person name="Barry K."/>
            <person name="LaButti K."/>
            <person name="Morin E."/>
            <person name="Salamov A."/>
            <person name="Lipzen A."/>
            <person name="Mereny Z."/>
            <person name="Hegedus B."/>
            <person name="Baldrian P."/>
            <person name="Stursova M."/>
            <person name="Weitz H."/>
            <person name="Taylor A."/>
            <person name="Grigoriev I.V."/>
            <person name="Nagy L.G."/>
            <person name="Martin F."/>
            <person name="Kauserud H."/>
        </authorList>
    </citation>
    <scope>NUCLEOTIDE SEQUENCE</scope>
    <source>
        <strain evidence="2">CBHHK188m</strain>
    </source>
</reference>
<dbReference type="AlphaFoldDB" id="A0AAD7HFP0"/>
<protein>
    <submittedName>
        <fullName evidence="2">Uncharacterized protein</fullName>
    </submittedName>
</protein>
<name>A0AAD7HFP0_9AGAR</name>
<evidence type="ECO:0000313" key="2">
    <source>
        <dbReference type="EMBL" id="KAJ7719237.1"/>
    </source>
</evidence>